<dbReference type="EC" id="5.1.1.1" evidence="4"/>
<comment type="catalytic activity">
    <reaction evidence="4">
        <text>L-alanine = D-alanine</text>
        <dbReference type="Rhea" id="RHEA:20249"/>
        <dbReference type="ChEBI" id="CHEBI:57416"/>
        <dbReference type="ChEBI" id="CHEBI:57972"/>
        <dbReference type="EC" id="5.1.1.1"/>
    </reaction>
</comment>
<dbReference type="PROSITE" id="PS00395">
    <property type="entry name" value="ALANINE_RACEMASE"/>
    <property type="match status" value="1"/>
</dbReference>
<dbReference type="Gene3D" id="3.20.20.10">
    <property type="entry name" value="Alanine racemase"/>
    <property type="match status" value="1"/>
</dbReference>
<dbReference type="Gene3D" id="2.40.37.10">
    <property type="entry name" value="Lyase, Ornithine Decarboxylase, Chain A, domain 1"/>
    <property type="match status" value="1"/>
</dbReference>
<feature type="active site" description="Proton acceptor; specific for L-alanine" evidence="4">
    <location>
        <position position="268"/>
    </location>
</feature>
<protein>
    <recommendedName>
        <fullName evidence="4">Alanine racemase</fullName>
        <ecNumber evidence="4">5.1.1.1</ecNumber>
    </recommendedName>
</protein>
<dbReference type="InterPro" id="IPR001608">
    <property type="entry name" value="Ala_racemase_N"/>
</dbReference>
<dbReference type="Proteomes" id="UP000815846">
    <property type="component" value="Unassembled WGS sequence"/>
</dbReference>
<reference evidence="6 7" key="1">
    <citation type="submission" date="2019-08" db="EMBL/GenBank/DDBJ databases">
        <title>Microbe sample from Colwellia echini.</title>
        <authorList>
            <person name="Christiansen L."/>
            <person name="Pathiraja D."/>
            <person name="Schultz-Johansen M."/>
            <person name="Choi I.-G."/>
            <person name="Stougaard P."/>
        </authorList>
    </citation>
    <scope>NUCLEOTIDE SEQUENCE [LARGE SCALE GENOMIC DNA]</scope>
    <source>
        <strain evidence="6 7">A3</strain>
    </source>
</reference>
<feature type="binding site" evidence="4">
    <location>
        <position position="316"/>
    </location>
    <ligand>
        <name>substrate</name>
    </ligand>
</feature>
<dbReference type="PRINTS" id="PR00992">
    <property type="entry name" value="ALARACEMASE"/>
</dbReference>
<dbReference type="PANTHER" id="PTHR30511">
    <property type="entry name" value="ALANINE RACEMASE"/>
    <property type="match status" value="1"/>
</dbReference>
<dbReference type="EMBL" id="PJAI02000002">
    <property type="protein sequence ID" value="TYK66745.1"/>
    <property type="molecule type" value="Genomic_DNA"/>
</dbReference>
<organism evidence="6 7">
    <name type="scientific">Colwellia echini</name>
    <dbReference type="NCBI Taxonomy" id="1982103"/>
    <lineage>
        <taxon>Bacteria</taxon>
        <taxon>Pseudomonadati</taxon>
        <taxon>Pseudomonadota</taxon>
        <taxon>Gammaproteobacteria</taxon>
        <taxon>Alteromonadales</taxon>
        <taxon>Colwelliaceae</taxon>
        <taxon>Colwellia</taxon>
    </lineage>
</organism>
<dbReference type="InterPro" id="IPR011079">
    <property type="entry name" value="Ala_racemase_C"/>
</dbReference>
<keyword evidence="2 4" id="KW-0663">Pyridoxal phosphate</keyword>
<evidence type="ECO:0000256" key="2">
    <source>
        <dbReference type="ARBA" id="ARBA00022898"/>
    </source>
</evidence>
<feature type="modified residue" description="N6-(pyridoxal phosphate)lysine" evidence="4">
    <location>
        <position position="38"/>
    </location>
</feature>
<comment type="similarity">
    <text evidence="4">Belongs to the alanine racemase family.</text>
</comment>
<dbReference type="SMART" id="SM01005">
    <property type="entry name" value="Ala_racemase_C"/>
    <property type="match status" value="1"/>
</dbReference>
<evidence type="ECO:0000256" key="3">
    <source>
        <dbReference type="ARBA" id="ARBA00023235"/>
    </source>
</evidence>
<dbReference type="SUPFAM" id="SSF50621">
    <property type="entry name" value="Alanine racemase C-terminal domain-like"/>
    <property type="match status" value="1"/>
</dbReference>
<feature type="binding site" evidence="4">
    <location>
        <position position="146"/>
    </location>
    <ligand>
        <name>substrate</name>
    </ligand>
</feature>
<dbReference type="SUPFAM" id="SSF51419">
    <property type="entry name" value="PLP-binding barrel"/>
    <property type="match status" value="1"/>
</dbReference>
<comment type="pathway">
    <text evidence="4">Amino-acid biosynthesis; D-alanine biosynthesis; D-alanine from L-alanine: step 1/1.</text>
</comment>
<comment type="caution">
    <text evidence="6">The sequence shown here is derived from an EMBL/GenBank/DDBJ whole genome shotgun (WGS) entry which is preliminary data.</text>
</comment>
<dbReference type="RefSeq" id="WP_101343803.1">
    <property type="nucleotide sequence ID" value="NZ_PJAI02000002.1"/>
</dbReference>
<comment type="function">
    <text evidence="4">Catalyzes the interconversion of L-alanine and D-alanine. May also act on other amino acids.</text>
</comment>
<dbReference type="Pfam" id="PF01168">
    <property type="entry name" value="Ala_racemase_N"/>
    <property type="match status" value="1"/>
</dbReference>
<accession>A0ABY3MZX2</accession>
<keyword evidence="3 4" id="KW-0413">Isomerase</keyword>
<proteinExistence type="inferred from homology"/>
<dbReference type="GO" id="GO:0008784">
    <property type="term" value="F:alanine racemase activity"/>
    <property type="evidence" value="ECO:0007669"/>
    <property type="project" value="UniProtKB-EC"/>
</dbReference>
<dbReference type="HAMAP" id="MF_01201">
    <property type="entry name" value="Ala_racemase"/>
    <property type="match status" value="1"/>
</dbReference>
<comment type="cofactor">
    <cofactor evidence="1 4">
        <name>pyridoxal 5'-phosphate</name>
        <dbReference type="ChEBI" id="CHEBI:597326"/>
    </cofactor>
</comment>
<gene>
    <name evidence="6" type="primary">alr</name>
    <name evidence="6" type="ORF">CWS31_002810</name>
</gene>
<dbReference type="InterPro" id="IPR020622">
    <property type="entry name" value="Ala_racemase_pyridoxalP-BS"/>
</dbReference>
<dbReference type="InterPro" id="IPR029066">
    <property type="entry name" value="PLP-binding_barrel"/>
</dbReference>
<dbReference type="PANTHER" id="PTHR30511:SF0">
    <property type="entry name" value="ALANINE RACEMASE, CATABOLIC-RELATED"/>
    <property type="match status" value="1"/>
</dbReference>
<keyword evidence="7" id="KW-1185">Reference proteome</keyword>
<evidence type="ECO:0000313" key="7">
    <source>
        <dbReference type="Proteomes" id="UP000815846"/>
    </source>
</evidence>
<evidence type="ECO:0000259" key="5">
    <source>
        <dbReference type="SMART" id="SM01005"/>
    </source>
</evidence>
<sequence>MSYTSRLTQAVIDLNALVSNYQYIDSLASNSNTIAVVKADAYGHDAIKVAHALRDKVSLFAVGFIDEALALRSGGIDTQILILEGPSKATDFAVADEHNFSLMLHSDYQIEWLKAFSPNAFDQKSVNLPTDNPSQMWLKIDTGMNRLGFQISCVERVISQLSQSQQSQLVLCSHFSTAEQLHSDKPLAQLAKLKALVAKYNCKFSMANSAGILNWSESHGDHNRLGLALYGISPIGITDISNPLVPVMTLTANIIAIHTIKTGETVGYGDVWQAKRETKIATIAIGYADGYPRNAKAGTPVFINGEIAPIVGRVSMDMITVDVTDLLQVNISDTAELWGKNISIDVVAKYSDTINYELLTRVSKRVPKVSLS</sequence>
<feature type="active site" description="Proton acceptor; specific for D-alanine" evidence="4">
    <location>
        <position position="38"/>
    </location>
</feature>
<evidence type="ECO:0000313" key="6">
    <source>
        <dbReference type="EMBL" id="TYK66745.1"/>
    </source>
</evidence>
<dbReference type="InterPro" id="IPR009006">
    <property type="entry name" value="Ala_racemase/Decarboxylase_C"/>
</dbReference>
<name>A0ABY3MZX2_9GAMM</name>
<dbReference type="Pfam" id="PF00842">
    <property type="entry name" value="Ala_racemase_C"/>
    <property type="match status" value="1"/>
</dbReference>
<feature type="domain" description="Alanine racemase C-terminal" evidence="5">
    <location>
        <begin position="247"/>
        <end position="371"/>
    </location>
</feature>
<dbReference type="InterPro" id="IPR000821">
    <property type="entry name" value="Ala_racemase"/>
</dbReference>
<evidence type="ECO:0000256" key="4">
    <source>
        <dbReference type="HAMAP-Rule" id="MF_01201"/>
    </source>
</evidence>
<dbReference type="NCBIfam" id="TIGR00492">
    <property type="entry name" value="alr"/>
    <property type="match status" value="1"/>
</dbReference>
<evidence type="ECO:0000256" key="1">
    <source>
        <dbReference type="ARBA" id="ARBA00001933"/>
    </source>
</evidence>